<evidence type="ECO:0000313" key="2">
    <source>
        <dbReference type="Proteomes" id="UP000823604"/>
    </source>
</evidence>
<reference evidence="1" key="1">
    <citation type="submission" date="2020-10" db="EMBL/GenBank/DDBJ databases">
        <authorList>
            <person name="Gilroy R."/>
        </authorList>
    </citation>
    <scope>NUCLEOTIDE SEQUENCE</scope>
    <source>
        <strain evidence="1">B1-8020</strain>
    </source>
</reference>
<reference evidence="1" key="2">
    <citation type="journal article" date="2021" name="PeerJ">
        <title>Extensive microbial diversity within the chicken gut microbiome revealed by metagenomics and culture.</title>
        <authorList>
            <person name="Gilroy R."/>
            <person name="Ravi A."/>
            <person name="Getino M."/>
            <person name="Pursley I."/>
            <person name="Horton D.L."/>
            <person name="Alikhan N.F."/>
            <person name="Baker D."/>
            <person name="Gharbi K."/>
            <person name="Hall N."/>
            <person name="Watson M."/>
            <person name="Adriaenssens E.M."/>
            <person name="Foster-Nyarko E."/>
            <person name="Jarju S."/>
            <person name="Secka A."/>
            <person name="Antonio M."/>
            <person name="Oren A."/>
            <person name="Chaudhuri R.R."/>
            <person name="La Ragione R."/>
            <person name="Hildebrand F."/>
            <person name="Pallen M.J."/>
        </authorList>
    </citation>
    <scope>NUCLEOTIDE SEQUENCE</scope>
    <source>
        <strain evidence="1">B1-8020</strain>
    </source>
</reference>
<accession>A0A9D9NHA1</accession>
<gene>
    <name evidence="1" type="ORF">IAB81_08170</name>
</gene>
<dbReference type="Proteomes" id="UP000823604">
    <property type="component" value="Unassembled WGS sequence"/>
</dbReference>
<dbReference type="EMBL" id="JADIMA010000082">
    <property type="protein sequence ID" value="MBO8473581.1"/>
    <property type="molecule type" value="Genomic_DNA"/>
</dbReference>
<dbReference type="AlphaFoldDB" id="A0A9D9NHA1"/>
<protein>
    <recommendedName>
        <fullName evidence="3">Cell division protein FtsQ</fullName>
    </recommendedName>
</protein>
<comment type="caution">
    <text evidence="1">The sequence shown here is derived from an EMBL/GenBank/DDBJ whole genome shotgun (WGS) entry which is preliminary data.</text>
</comment>
<evidence type="ECO:0008006" key="3">
    <source>
        <dbReference type="Google" id="ProtNLM"/>
    </source>
</evidence>
<evidence type="ECO:0000313" key="1">
    <source>
        <dbReference type="EMBL" id="MBO8473581.1"/>
    </source>
</evidence>
<sequence length="256" mass="29234">MLKILKYFLIGVFAAIIAAYFIFAARLDAEETESIACEKVEITIRNADECDFIRKDDIMKFVLDNYGECKGRLIDEIDCMAIENALKGITAIKDCNCYTDRSGTLNISVFQREPAIRFENGTTRLYSDREGYVFPVQGSHFPRVMVVTGDIPIDDNPENTDETEWLSGILRLNEWIGKNGYWSRMITQIEIDGDGDIVLIPQTGSFRIVFGDSGNIENKFYRLEKFYASVFPSSGEKYSEVSLKYKDQIVCKKIKH</sequence>
<proteinExistence type="predicted"/>
<name>A0A9D9NHA1_9BACT</name>
<organism evidence="1 2">
    <name type="scientific">Candidatus Merdivivens pullicola</name>
    <dbReference type="NCBI Taxonomy" id="2840872"/>
    <lineage>
        <taxon>Bacteria</taxon>
        <taxon>Pseudomonadati</taxon>
        <taxon>Bacteroidota</taxon>
        <taxon>Bacteroidia</taxon>
        <taxon>Bacteroidales</taxon>
        <taxon>Muribaculaceae</taxon>
        <taxon>Muribaculaceae incertae sedis</taxon>
        <taxon>Candidatus Merdivivens</taxon>
    </lineage>
</organism>